<keyword evidence="2" id="KW-1185">Reference proteome</keyword>
<dbReference type="OrthoDB" id="1490196at2"/>
<dbReference type="Proteomes" id="UP000515733">
    <property type="component" value="Chromosome"/>
</dbReference>
<dbReference type="InterPro" id="IPR014990">
    <property type="entry name" value="DUF1838"/>
</dbReference>
<dbReference type="Pfam" id="PF08894">
    <property type="entry name" value="DUF1838"/>
    <property type="match status" value="1"/>
</dbReference>
<organism evidence="1 2">
    <name type="scientific">Denitratisoma oestradiolicum</name>
    <dbReference type="NCBI Taxonomy" id="311182"/>
    <lineage>
        <taxon>Bacteria</taxon>
        <taxon>Pseudomonadati</taxon>
        <taxon>Pseudomonadota</taxon>
        <taxon>Betaproteobacteria</taxon>
        <taxon>Nitrosomonadales</taxon>
        <taxon>Sterolibacteriaceae</taxon>
        <taxon>Denitratisoma</taxon>
    </lineage>
</organism>
<dbReference type="EMBL" id="LR778301">
    <property type="protein sequence ID" value="CAB1369573.1"/>
    <property type="molecule type" value="Genomic_DNA"/>
</dbReference>
<name>A0A6S6Y2M1_9PROT</name>
<gene>
    <name evidence="1" type="ORF">DENOEST_2408</name>
</gene>
<evidence type="ECO:0008006" key="3">
    <source>
        <dbReference type="Google" id="ProtNLM"/>
    </source>
</evidence>
<protein>
    <recommendedName>
        <fullName evidence="3">DUF1838 domain-containing protein</fullName>
    </recommendedName>
</protein>
<dbReference type="KEGG" id="doe:DENOEST_2408"/>
<accession>A0A6S6Y2M1</accession>
<proteinExistence type="predicted"/>
<evidence type="ECO:0000313" key="1">
    <source>
        <dbReference type="EMBL" id="CAB1369573.1"/>
    </source>
</evidence>
<evidence type="ECO:0000313" key="2">
    <source>
        <dbReference type="Proteomes" id="UP000515733"/>
    </source>
</evidence>
<sequence>MNSLRTYSLGLGVALAMIGTSAHALDLKKAEDAQLAMLKITGDISGKDVFKDWTTNIFAVVPGEAPKLILRMQGYNVLRLEKQKDGSWKSMSREVSYYQDVKTGKIIGKWLNPYIGEEVDVVQVANDPVNASFPSPKPNEKGPFENFVIKGEVATLQWDIPLRYPNALQGAEFEMESTGTTYLASEHFLYFANPKDVVSDKTTTTPVHYAWFRTGPWLPWMKMGQRPGYLIYSGNGKKLKSFDELPAEVREFTLKNFSAYTQAPKEFVTPNETSWSYYKKLKQTGQLPGPNPK</sequence>
<reference evidence="1 2" key="1">
    <citation type="submission" date="2020-03" db="EMBL/GenBank/DDBJ databases">
        <authorList>
            <consortium name="Genoscope - CEA"/>
            <person name="William W."/>
        </authorList>
    </citation>
    <scope>NUCLEOTIDE SEQUENCE [LARGE SCALE GENOMIC DNA]</scope>
    <source>
        <strain evidence="2">DSM 16959</strain>
    </source>
</reference>
<dbReference type="RefSeq" id="WP_145772002.1">
    <property type="nucleotide sequence ID" value="NZ_LR778301.1"/>
</dbReference>
<dbReference type="AlphaFoldDB" id="A0A6S6Y2M1"/>